<dbReference type="Pfam" id="PF08876">
    <property type="entry name" value="DUF1836"/>
    <property type="match status" value="1"/>
</dbReference>
<dbReference type="RefSeq" id="WP_010488475.1">
    <property type="nucleotide sequence ID" value="NZ_AZCT01000001.1"/>
</dbReference>
<dbReference type="Proteomes" id="UP000051984">
    <property type="component" value="Unassembled WGS sequence"/>
</dbReference>
<dbReference type="EMBL" id="AZCT01000001">
    <property type="protein sequence ID" value="KRK13797.1"/>
    <property type="molecule type" value="Genomic_DNA"/>
</dbReference>
<dbReference type="PANTHER" id="PTHR40056:SF1">
    <property type="entry name" value="DUF1836 DOMAIN-CONTAINING PROTEIN"/>
    <property type="match status" value="1"/>
</dbReference>
<evidence type="ECO:0000313" key="2">
    <source>
        <dbReference type="Proteomes" id="UP000051984"/>
    </source>
</evidence>
<dbReference type="eggNOG" id="COG0789">
    <property type="taxonomic scope" value="Bacteria"/>
</dbReference>
<dbReference type="AlphaFoldDB" id="A0A0R1EWI0"/>
<evidence type="ECO:0000313" key="1">
    <source>
        <dbReference type="EMBL" id="KRK13797.1"/>
    </source>
</evidence>
<dbReference type="InterPro" id="IPR014975">
    <property type="entry name" value="DUF1836"/>
</dbReference>
<gene>
    <name evidence="1" type="ORF">FD51_GL000362</name>
</gene>
<proteinExistence type="predicted"/>
<reference evidence="1 2" key="1">
    <citation type="journal article" date="2015" name="Genome Announc.">
        <title>Expanding the biotechnology potential of lactobacilli through comparative genomics of 213 strains and associated genera.</title>
        <authorList>
            <person name="Sun Z."/>
            <person name="Harris H.M."/>
            <person name="McCann A."/>
            <person name="Guo C."/>
            <person name="Argimon S."/>
            <person name="Zhang W."/>
            <person name="Yang X."/>
            <person name="Jeffery I.B."/>
            <person name="Cooney J.C."/>
            <person name="Kagawa T.F."/>
            <person name="Liu W."/>
            <person name="Song Y."/>
            <person name="Salvetti E."/>
            <person name="Wrobel A."/>
            <person name="Rasinkangas P."/>
            <person name="Parkhill J."/>
            <person name="Rea M.C."/>
            <person name="O'Sullivan O."/>
            <person name="Ritari J."/>
            <person name="Douillard F.P."/>
            <person name="Paul Ross R."/>
            <person name="Yang R."/>
            <person name="Briner A.E."/>
            <person name="Felis G.E."/>
            <person name="de Vos W.M."/>
            <person name="Barrangou R."/>
            <person name="Klaenhammer T.R."/>
            <person name="Caufield P.W."/>
            <person name="Cui Y."/>
            <person name="Zhang H."/>
            <person name="O'Toole P.W."/>
        </authorList>
    </citation>
    <scope>NUCLEOTIDE SEQUENCE [LARGE SCALE GENOMIC DNA]</scope>
    <source>
        <strain evidence="1 2">DSM 20178</strain>
    </source>
</reference>
<dbReference type="PANTHER" id="PTHR40056">
    <property type="entry name" value="HYPOTHETICAL CYTOSOLIC PROTEIN"/>
    <property type="match status" value="1"/>
</dbReference>
<evidence type="ECO:0008006" key="3">
    <source>
        <dbReference type="Google" id="ProtNLM"/>
    </source>
</evidence>
<organism evidence="1 2">
    <name type="scientific">Lacticaseibacillus zeae DSM 20178 = KCTC 3804</name>
    <dbReference type="NCBI Taxonomy" id="1423816"/>
    <lineage>
        <taxon>Bacteria</taxon>
        <taxon>Bacillati</taxon>
        <taxon>Bacillota</taxon>
        <taxon>Bacilli</taxon>
        <taxon>Lactobacillales</taxon>
        <taxon>Lactobacillaceae</taxon>
        <taxon>Lacticaseibacillus</taxon>
    </lineage>
</organism>
<protein>
    <recommendedName>
        <fullName evidence="3">BS ykrK family protein</fullName>
    </recommendedName>
</protein>
<sequence>MADNKKFADYLAQLQEAQFPRWADLPQFDLYMDQVIQYVNDIVSPLGFGEITSTMVNNYVKKGVIKAPIKKKYRPEQLANILVIAMLKPVFALDMIAKGIRFAKEGRPVAQAYDTFILTFVSAIEQANSDFNDALTINRVNKPDTTATQHAVVTLAINAVLQKLMVEKMLELEETPAPKEGKKA</sequence>
<dbReference type="PATRIC" id="fig|1423816.3.peg.366"/>
<name>A0A0R1EWI0_LACZE</name>
<accession>A0A0R1EWI0</accession>
<comment type="caution">
    <text evidence="1">The sequence shown here is derived from an EMBL/GenBank/DDBJ whole genome shotgun (WGS) entry which is preliminary data.</text>
</comment>